<dbReference type="InterPro" id="IPR008545">
    <property type="entry name" value="Web"/>
</dbReference>
<dbReference type="Gramene" id="PRQ35122">
    <property type="protein sequence ID" value="PRQ35122"/>
    <property type="gene ID" value="RchiOBHm_Chr5g0076571"/>
</dbReference>
<comment type="caution">
    <text evidence="4">The sequence shown here is derived from an EMBL/GenBank/DDBJ whole genome shotgun (WGS) entry which is preliminary data.</text>
</comment>
<dbReference type="PANTHER" id="PTHR32054">
    <property type="entry name" value="HEAVY CHAIN, PUTATIVE, EXPRESSED-RELATED-RELATED"/>
    <property type="match status" value="1"/>
</dbReference>
<keyword evidence="5" id="KW-1185">Reference proteome</keyword>
<evidence type="ECO:0000256" key="2">
    <source>
        <dbReference type="ARBA" id="ARBA00023054"/>
    </source>
</evidence>
<protein>
    <submittedName>
        <fullName evidence="4">Putative WEB family protein</fullName>
    </submittedName>
</protein>
<feature type="region of interest" description="Disordered" evidence="3">
    <location>
        <begin position="45"/>
        <end position="66"/>
    </location>
</feature>
<proteinExistence type="inferred from homology"/>
<dbReference type="GO" id="GO:0009903">
    <property type="term" value="P:chloroplast avoidance movement"/>
    <property type="evidence" value="ECO:0007669"/>
    <property type="project" value="TreeGrafter"/>
</dbReference>
<comment type="similarity">
    <text evidence="1">Belongs to the WEB family.</text>
</comment>
<dbReference type="GO" id="GO:0009904">
    <property type="term" value="P:chloroplast accumulation movement"/>
    <property type="evidence" value="ECO:0007669"/>
    <property type="project" value="TreeGrafter"/>
</dbReference>
<evidence type="ECO:0000256" key="1">
    <source>
        <dbReference type="ARBA" id="ARBA00005485"/>
    </source>
</evidence>
<keyword evidence="2" id="KW-0175">Coiled coil</keyword>
<dbReference type="GO" id="GO:0005829">
    <property type="term" value="C:cytosol"/>
    <property type="evidence" value="ECO:0007669"/>
    <property type="project" value="TreeGrafter"/>
</dbReference>
<dbReference type="STRING" id="74649.A0A2P6QLR8"/>
<evidence type="ECO:0000256" key="3">
    <source>
        <dbReference type="SAM" id="MobiDB-lite"/>
    </source>
</evidence>
<dbReference type="Pfam" id="PF05701">
    <property type="entry name" value="WEMBL"/>
    <property type="match status" value="1"/>
</dbReference>
<accession>A0A2P6QLR8</accession>
<evidence type="ECO:0000313" key="4">
    <source>
        <dbReference type="EMBL" id="PRQ35122.1"/>
    </source>
</evidence>
<dbReference type="PANTHER" id="PTHR32054:SF3">
    <property type="entry name" value="HEAVY CHAIN, PUTATIVE, EXPRESSED-RELATED"/>
    <property type="match status" value="1"/>
</dbReference>
<organism evidence="4 5">
    <name type="scientific">Rosa chinensis</name>
    <name type="common">China rose</name>
    <dbReference type="NCBI Taxonomy" id="74649"/>
    <lineage>
        <taxon>Eukaryota</taxon>
        <taxon>Viridiplantae</taxon>
        <taxon>Streptophyta</taxon>
        <taxon>Embryophyta</taxon>
        <taxon>Tracheophyta</taxon>
        <taxon>Spermatophyta</taxon>
        <taxon>Magnoliopsida</taxon>
        <taxon>eudicotyledons</taxon>
        <taxon>Gunneridae</taxon>
        <taxon>Pentapetalae</taxon>
        <taxon>rosids</taxon>
        <taxon>fabids</taxon>
        <taxon>Rosales</taxon>
        <taxon>Rosaceae</taxon>
        <taxon>Rosoideae</taxon>
        <taxon>Rosoideae incertae sedis</taxon>
        <taxon>Rosa</taxon>
    </lineage>
</organism>
<name>A0A2P6QLR8_ROSCH</name>
<dbReference type="EMBL" id="PDCK01000043">
    <property type="protein sequence ID" value="PRQ35122.1"/>
    <property type="molecule type" value="Genomic_DNA"/>
</dbReference>
<gene>
    <name evidence="4" type="ORF">RchiOBHm_Chr5g0076571</name>
</gene>
<reference evidence="4 5" key="1">
    <citation type="journal article" date="2018" name="Nat. Genet.">
        <title>The Rosa genome provides new insights in the design of modern roses.</title>
        <authorList>
            <person name="Bendahmane M."/>
        </authorList>
    </citation>
    <scope>NUCLEOTIDE SEQUENCE [LARGE SCALE GENOMIC DNA]</scope>
    <source>
        <strain evidence="5">cv. Old Blush</strain>
    </source>
</reference>
<dbReference type="AlphaFoldDB" id="A0A2P6QLR8"/>
<evidence type="ECO:0000313" key="5">
    <source>
        <dbReference type="Proteomes" id="UP000238479"/>
    </source>
</evidence>
<dbReference type="Proteomes" id="UP000238479">
    <property type="component" value="Chromosome 5"/>
</dbReference>
<sequence length="189" mass="20701">MNAETTKAQALVELAKAKVTHEELNKKLASLGEFKESAIKASEAAKNRAKQLEEANNGNLAGTDGAWKQDLETDRAQYMNVITELDAAKQELRKIRQDCDASLEAKVTAFKQAAEAKDAAKANAERVNELSKEIAAVHESIGQVNLASEEAQQEKAKVFSEKDVLRQAYKATAEESAKKLLSLQIQFDP</sequence>